<evidence type="ECO:0000313" key="3">
    <source>
        <dbReference type="Proteomes" id="UP001152888"/>
    </source>
</evidence>
<feature type="compositionally biased region" description="Basic and acidic residues" evidence="1">
    <location>
        <begin position="93"/>
        <end position="115"/>
    </location>
</feature>
<dbReference type="EMBL" id="CAKOFQ010006892">
    <property type="protein sequence ID" value="CAH1980228.1"/>
    <property type="molecule type" value="Genomic_DNA"/>
</dbReference>
<evidence type="ECO:0000256" key="1">
    <source>
        <dbReference type="SAM" id="MobiDB-lite"/>
    </source>
</evidence>
<gene>
    <name evidence="2" type="ORF">ACAOBT_LOCUS13865</name>
</gene>
<dbReference type="Proteomes" id="UP001152888">
    <property type="component" value="Unassembled WGS sequence"/>
</dbReference>
<comment type="caution">
    <text evidence="2">The sequence shown here is derived from an EMBL/GenBank/DDBJ whole genome shotgun (WGS) entry which is preliminary data.</text>
</comment>
<protein>
    <submittedName>
        <fullName evidence="2">Uncharacterized protein</fullName>
    </submittedName>
</protein>
<reference evidence="2" key="1">
    <citation type="submission" date="2022-03" db="EMBL/GenBank/DDBJ databases">
        <authorList>
            <person name="Sayadi A."/>
        </authorList>
    </citation>
    <scope>NUCLEOTIDE SEQUENCE</scope>
</reference>
<feature type="compositionally biased region" description="Basic residues" evidence="1">
    <location>
        <begin position="122"/>
        <end position="136"/>
    </location>
</feature>
<proteinExistence type="predicted"/>
<dbReference type="AlphaFoldDB" id="A0A9P0KY34"/>
<organism evidence="2 3">
    <name type="scientific">Acanthoscelides obtectus</name>
    <name type="common">Bean weevil</name>
    <name type="synonym">Bruchus obtectus</name>
    <dbReference type="NCBI Taxonomy" id="200917"/>
    <lineage>
        <taxon>Eukaryota</taxon>
        <taxon>Metazoa</taxon>
        <taxon>Ecdysozoa</taxon>
        <taxon>Arthropoda</taxon>
        <taxon>Hexapoda</taxon>
        <taxon>Insecta</taxon>
        <taxon>Pterygota</taxon>
        <taxon>Neoptera</taxon>
        <taxon>Endopterygota</taxon>
        <taxon>Coleoptera</taxon>
        <taxon>Polyphaga</taxon>
        <taxon>Cucujiformia</taxon>
        <taxon>Chrysomeloidea</taxon>
        <taxon>Chrysomelidae</taxon>
        <taxon>Bruchinae</taxon>
        <taxon>Bruchini</taxon>
        <taxon>Acanthoscelides</taxon>
    </lineage>
</organism>
<keyword evidence="3" id="KW-1185">Reference proteome</keyword>
<sequence>MKAPMYTPMFEADIGGGGTAGTAKLVDGFDDILVRFVTLWLYILDNPSLSRATNADLGLLGSEALFSLKTDASWYPELSLLFREWQIIKPEELMTKPLKQKNDPREAKTQKREGEDTIGVQTKKKKDINQKKLSRR</sequence>
<feature type="region of interest" description="Disordered" evidence="1">
    <location>
        <begin position="93"/>
        <end position="136"/>
    </location>
</feature>
<accession>A0A9P0KY34</accession>
<name>A0A9P0KY34_ACAOB</name>
<evidence type="ECO:0000313" key="2">
    <source>
        <dbReference type="EMBL" id="CAH1980228.1"/>
    </source>
</evidence>